<accession>A0AAN0JQS3</accession>
<dbReference type="Gene3D" id="3.30.70.2760">
    <property type="match status" value="1"/>
</dbReference>
<dbReference type="EnsemblMetazoa" id="XM_020003619.1">
    <property type="protein sequence ID" value="XP_019859178.1"/>
    <property type="gene ID" value="LOC100631676"/>
</dbReference>
<reference evidence="1" key="2">
    <citation type="submission" date="2024-06" db="UniProtKB">
        <authorList>
            <consortium name="EnsemblMetazoa"/>
        </authorList>
    </citation>
    <scope>IDENTIFICATION</scope>
</reference>
<sequence length="104" mass="12399">MGEDDPIQFHYFYGKMYSTYPFHLHKDEVSRFLPAHGEFQETAVLWYYCDDDATVTAALWEYFNLSKLKPTFKDALETVYAKRQNSEPVDEDLKAKIKRFRSEQ</sequence>
<dbReference type="KEGG" id="aqu:100631676"/>
<dbReference type="GeneID" id="100631676"/>
<proteinExistence type="predicted"/>
<protein>
    <submittedName>
        <fullName evidence="1">Uncharacterized protein</fullName>
    </submittedName>
</protein>
<evidence type="ECO:0000313" key="1">
    <source>
        <dbReference type="EnsemblMetazoa" id="XP_019859178.1"/>
    </source>
</evidence>
<dbReference type="RefSeq" id="XP_019859178.1">
    <property type="nucleotide sequence ID" value="XM_020003619.1"/>
</dbReference>
<reference evidence="2" key="1">
    <citation type="journal article" date="2010" name="Nature">
        <title>The Amphimedon queenslandica genome and the evolution of animal complexity.</title>
        <authorList>
            <person name="Srivastava M."/>
            <person name="Simakov O."/>
            <person name="Chapman J."/>
            <person name="Fahey B."/>
            <person name="Gauthier M.E."/>
            <person name="Mitros T."/>
            <person name="Richards G.S."/>
            <person name="Conaco C."/>
            <person name="Dacre M."/>
            <person name="Hellsten U."/>
            <person name="Larroux C."/>
            <person name="Putnam N.H."/>
            <person name="Stanke M."/>
            <person name="Adamska M."/>
            <person name="Darling A."/>
            <person name="Degnan S.M."/>
            <person name="Oakley T.H."/>
            <person name="Plachetzki D.C."/>
            <person name="Zhai Y."/>
            <person name="Adamski M."/>
            <person name="Calcino A."/>
            <person name="Cummins S.F."/>
            <person name="Goodstein D.M."/>
            <person name="Harris C."/>
            <person name="Jackson D.J."/>
            <person name="Leys S.P."/>
            <person name="Shu S."/>
            <person name="Woodcroft B.J."/>
            <person name="Vervoort M."/>
            <person name="Kosik K.S."/>
            <person name="Manning G."/>
            <person name="Degnan B.M."/>
            <person name="Rokhsar D.S."/>
        </authorList>
    </citation>
    <scope>NUCLEOTIDE SEQUENCE [LARGE SCALE GENOMIC DNA]</scope>
</reference>
<keyword evidence="2" id="KW-1185">Reference proteome</keyword>
<evidence type="ECO:0000313" key="2">
    <source>
        <dbReference type="Proteomes" id="UP000007879"/>
    </source>
</evidence>
<organism evidence="1 2">
    <name type="scientific">Amphimedon queenslandica</name>
    <name type="common">Sponge</name>
    <dbReference type="NCBI Taxonomy" id="400682"/>
    <lineage>
        <taxon>Eukaryota</taxon>
        <taxon>Metazoa</taxon>
        <taxon>Porifera</taxon>
        <taxon>Demospongiae</taxon>
        <taxon>Heteroscleromorpha</taxon>
        <taxon>Haplosclerida</taxon>
        <taxon>Niphatidae</taxon>
        <taxon>Amphimedon</taxon>
    </lineage>
</organism>
<dbReference type="Proteomes" id="UP000007879">
    <property type="component" value="Unassembled WGS sequence"/>
</dbReference>
<dbReference type="AlphaFoldDB" id="A0AAN0JQS3"/>
<name>A0AAN0JQS3_AMPQE</name>